<evidence type="ECO:0000256" key="1">
    <source>
        <dbReference type="SAM" id="Coils"/>
    </source>
</evidence>
<keyword evidence="1" id="KW-0175">Coiled coil</keyword>
<proteinExistence type="predicted"/>
<reference evidence="3" key="1">
    <citation type="submission" date="2022-05" db="EMBL/GenBank/DDBJ databases">
        <title>Description of a novel species of Leclercia; Leclercia tamurae and the Proposal for a Novel Genus Silvania gen. nov. Containing Two Novel Species Silvania hatchlandensis sp. nov. and Silvania confinis sp. nov. Isolated from the Rhizosphere of Oak.</title>
        <authorList>
            <person name="Maddock D.W."/>
            <person name="Brady C.L."/>
            <person name="Denman S."/>
            <person name="Arnold D."/>
        </authorList>
    </citation>
    <scope>NUCLEOTIDE SEQUENCE</scope>
    <source>
        <strain evidence="3">H19S6</strain>
    </source>
</reference>
<evidence type="ECO:0000256" key="2">
    <source>
        <dbReference type="SAM" id="SignalP"/>
    </source>
</evidence>
<sequence>MRINTLALLIGSCFPASLLASTQTVSVDEKFAQLEARLANAEARAAKAEAQIADLQQVQRPPTVSVESAEPVTAPAPKLTLSGYGDIRFYGDVEFNMDAASRSGSLTSMKTSANKDWAPSNNERWDINGRLLLGFDGYRRMDNGQFAGFSVQPLADLTGKMNLDDAAFFFGQENDWKIKVGRFEAYDMFPLNQDTFIEYSGNTANDLYSDGYGYIYMMKEGRGRSDSGGNFLLSKNLDNWYFEVNTLLENGSSLFVDKQYHGMTLDNDKNVAYVRPVIAWSSGRFSSALAMESNLVNNAYGYRDAAGQWVDQSDRTGYGLTMTWNGQKNDPDNGMVLNLNTAYLDASDETDFSAGFNGLWKNLELGYIYAHNEVDKFNTAGLNDDCDGDCWITDPGEYDIHTLHASYLIPNVMKMKNFNIYLGAYASWVEAHPTDGNNDTDSRYGGRVRFKYYF</sequence>
<protein>
    <submittedName>
        <fullName evidence="3">Carbohydrate porin</fullName>
    </submittedName>
</protein>
<dbReference type="AlphaFoldDB" id="A0A9J6Q1S2"/>
<keyword evidence="4" id="KW-1185">Reference proteome</keyword>
<keyword evidence="2" id="KW-0732">Signal</keyword>
<feature type="signal peptide" evidence="2">
    <location>
        <begin position="1"/>
        <end position="20"/>
    </location>
</feature>
<dbReference type="Pfam" id="PF16966">
    <property type="entry name" value="Porin_8"/>
    <property type="match status" value="1"/>
</dbReference>
<organism evidence="3 4">
    <name type="scientific">Silvania hatchlandensis</name>
    <dbReference type="NCBI Taxonomy" id="2926469"/>
    <lineage>
        <taxon>Bacteria</taxon>
        <taxon>Pseudomonadati</taxon>
        <taxon>Pseudomonadota</taxon>
        <taxon>Gammaproteobacteria</taxon>
        <taxon>Enterobacterales</taxon>
        <taxon>Enterobacteriaceae</taxon>
        <taxon>Silvania</taxon>
    </lineage>
</organism>
<evidence type="ECO:0000313" key="4">
    <source>
        <dbReference type="Proteomes" id="UP001063816"/>
    </source>
</evidence>
<dbReference type="Proteomes" id="UP001063816">
    <property type="component" value="Unassembled WGS sequence"/>
</dbReference>
<name>A0A9J6Q1S2_9ENTR</name>
<feature type="chain" id="PRO_5039902406" evidence="2">
    <location>
        <begin position="21"/>
        <end position="454"/>
    </location>
</feature>
<gene>
    <name evidence="3" type="ORF">M8014_19550</name>
</gene>
<dbReference type="RefSeq" id="WP_271284039.1">
    <property type="nucleotide sequence ID" value="NZ_JAMGZK010000054.1"/>
</dbReference>
<dbReference type="EMBL" id="JAMGZK010000054">
    <property type="protein sequence ID" value="MCU6666535.1"/>
    <property type="molecule type" value="Genomic_DNA"/>
</dbReference>
<comment type="caution">
    <text evidence="3">The sequence shown here is derived from an EMBL/GenBank/DDBJ whole genome shotgun (WGS) entry which is preliminary data.</text>
</comment>
<feature type="coiled-coil region" evidence="1">
    <location>
        <begin position="24"/>
        <end position="58"/>
    </location>
</feature>
<dbReference type="InterPro" id="IPR016963">
    <property type="entry name" value="Glycoporin_RafY"/>
</dbReference>
<accession>A0A9J6Q1S2</accession>
<evidence type="ECO:0000313" key="3">
    <source>
        <dbReference type="EMBL" id="MCU6666535.1"/>
    </source>
</evidence>